<gene>
    <name evidence="1" type="ORF">PUN28_000445</name>
</gene>
<accession>A0AAW2GZZ0</accession>
<evidence type="ECO:0000313" key="1">
    <source>
        <dbReference type="EMBL" id="KAL0132702.1"/>
    </source>
</evidence>
<protein>
    <recommendedName>
        <fullName evidence="3">Ribosomal protein L14</fullName>
    </recommendedName>
</protein>
<dbReference type="AlphaFoldDB" id="A0AAW2GZZ0"/>
<evidence type="ECO:0000313" key="2">
    <source>
        <dbReference type="Proteomes" id="UP001430953"/>
    </source>
</evidence>
<dbReference type="Proteomes" id="UP001430953">
    <property type="component" value="Unassembled WGS sequence"/>
</dbReference>
<comment type="caution">
    <text evidence="1">The sequence shown here is derived from an EMBL/GenBank/DDBJ whole genome shotgun (WGS) entry which is preliminary data.</text>
</comment>
<organism evidence="1 2">
    <name type="scientific">Cardiocondyla obscurior</name>
    <dbReference type="NCBI Taxonomy" id="286306"/>
    <lineage>
        <taxon>Eukaryota</taxon>
        <taxon>Metazoa</taxon>
        <taxon>Ecdysozoa</taxon>
        <taxon>Arthropoda</taxon>
        <taxon>Hexapoda</taxon>
        <taxon>Insecta</taxon>
        <taxon>Pterygota</taxon>
        <taxon>Neoptera</taxon>
        <taxon>Endopterygota</taxon>
        <taxon>Hymenoptera</taxon>
        <taxon>Apocrita</taxon>
        <taxon>Aculeata</taxon>
        <taxon>Formicoidea</taxon>
        <taxon>Formicidae</taxon>
        <taxon>Myrmicinae</taxon>
        <taxon>Cardiocondyla</taxon>
    </lineage>
</organism>
<reference evidence="1 2" key="1">
    <citation type="submission" date="2023-03" db="EMBL/GenBank/DDBJ databases">
        <title>High recombination rates correlate with genetic variation in Cardiocondyla obscurior ants.</title>
        <authorList>
            <person name="Errbii M."/>
        </authorList>
    </citation>
    <scope>NUCLEOTIDE SEQUENCE [LARGE SCALE GENOMIC DNA]</scope>
    <source>
        <strain evidence="1">Alpha-2009</strain>
        <tissue evidence="1">Whole body</tissue>
    </source>
</reference>
<evidence type="ECO:0008006" key="3">
    <source>
        <dbReference type="Google" id="ProtNLM"/>
    </source>
</evidence>
<sequence length="156" mass="17873">MHLRRRVMRRACNLNRDPRENRSDPFAGAITAEVLIEFNLDAQSKIDGESSRGKERERKRPMKAPRIRLATSVIAQLLDNSAINMLISGGNFFARAFIPAAKTNSTVARVTKARRRRWRQSTGFPRQIITVGTKERAPGPYGRFKRAITRKLRRLD</sequence>
<proteinExistence type="predicted"/>
<name>A0AAW2GZZ0_9HYME</name>
<keyword evidence="2" id="KW-1185">Reference proteome</keyword>
<dbReference type="EMBL" id="JADYXP020000001">
    <property type="protein sequence ID" value="KAL0132702.1"/>
    <property type="molecule type" value="Genomic_DNA"/>
</dbReference>